<protein>
    <submittedName>
        <fullName evidence="1">GTP-binding protein</fullName>
    </submittedName>
</protein>
<evidence type="ECO:0000313" key="4">
    <source>
        <dbReference type="Proteomes" id="UP000267166"/>
    </source>
</evidence>
<dbReference type="PANTHER" id="PTHR42708">
    <property type="entry name" value="ATP/GTP-BINDING PROTEIN-RELATED"/>
    <property type="match status" value="1"/>
</dbReference>
<name>A0A3A8G576_9GAMM</name>
<dbReference type="Gene3D" id="3.40.50.300">
    <property type="entry name" value="P-loop containing nucleotide triphosphate hydrolases"/>
    <property type="match status" value="1"/>
</dbReference>
<dbReference type="EMBL" id="RAXZ01000004">
    <property type="protein sequence ID" value="RKG54217.1"/>
    <property type="molecule type" value="Genomic_DNA"/>
</dbReference>
<accession>A0A498D4Y3</accession>
<dbReference type="InterPro" id="IPR027417">
    <property type="entry name" value="P-loop_NTPase"/>
</dbReference>
<dbReference type="RefSeq" id="WP_106984852.1">
    <property type="nucleotide sequence ID" value="NZ_CP035934.2"/>
</dbReference>
<sequence length="179" mass="20027">MILHQYKIVFAGTMGAGKSEAIKSLSSVGVVSTEAINTDTQSHTKMFTTVGIDYGELILDDGTKVGLYGTPGQERFDFIWSEICKGALGTIILIDHSTENPIKELDFYLNYFKTVSENIIIGITHLDVKTAYNTSIYRDWEKSQIDTKYPLFFIDAREKNDVLLLIEALIANAEVQFSI</sequence>
<dbReference type="Proteomes" id="UP000281084">
    <property type="component" value="Unassembled WGS sequence"/>
</dbReference>
<dbReference type="EMBL" id="RCHE01000073">
    <property type="protein sequence ID" value="RLL36945.1"/>
    <property type="molecule type" value="Genomic_DNA"/>
</dbReference>
<dbReference type="SUPFAM" id="SSF52540">
    <property type="entry name" value="P-loop containing nucleoside triphosphate hydrolases"/>
    <property type="match status" value="1"/>
</dbReference>
<dbReference type="InterPro" id="IPR052705">
    <property type="entry name" value="Gliding_Motility_GTPase"/>
</dbReference>
<dbReference type="EMBL" id="RCHD01000044">
    <property type="protein sequence ID" value="RLL31620.1"/>
    <property type="molecule type" value="Genomic_DNA"/>
</dbReference>
<evidence type="ECO:0000313" key="6">
    <source>
        <dbReference type="Proteomes" id="UP000281084"/>
    </source>
</evidence>
<reference evidence="4 5" key="1">
    <citation type="submission" date="2018-09" db="EMBL/GenBank/DDBJ databases">
        <title>The draft genome of Acinetobacter sp. strains.</title>
        <authorList>
            <person name="Qin J."/>
            <person name="Feng Y."/>
            <person name="Zong Z."/>
        </authorList>
    </citation>
    <scope>NUCLEOTIDE SEQUENCE [LARGE SCALE GENOMIC DNA]</scope>
    <source>
        <strain evidence="3 5">WCHAc060001</strain>
        <strain evidence="2 4">WCHAc060003</strain>
    </source>
</reference>
<keyword evidence="5" id="KW-1185">Reference proteome</keyword>
<organism evidence="1 6">
    <name type="scientific">Acinetobacter cumulans</name>
    <dbReference type="NCBI Taxonomy" id="2136182"/>
    <lineage>
        <taxon>Bacteria</taxon>
        <taxon>Pseudomonadati</taxon>
        <taxon>Pseudomonadota</taxon>
        <taxon>Gammaproteobacteria</taxon>
        <taxon>Moraxellales</taxon>
        <taxon>Moraxellaceae</taxon>
        <taxon>Acinetobacter</taxon>
    </lineage>
</organism>
<comment type="caution">
    <text evidence="1">The sequence shown here is derived from an EMBL/GenBank/DDBJ whole genome shotgun (WGS) entry which is preliminary data.</text>
</comment>
<dbReference type="AlphaFoldDB" id="A0A3A8G576"/>
<evidence type="ECO:0000313" key="3">
    <source>
        <dbReference type="EMBL" id="RLL36945.1"/>
    </source>
</evidence>
<accession>A0A3A8G576</accession>
<dbReference type="PANTHER" id="PTHR42708:SF1">
    <property type="entry name" value="GLIDING MOTILITY PROTEIN MGLA"/>
    <property type="match status" value="1"/>
</dbReference>
<evidence type="ECO:0000313" key="2">
    <source>
        <dbReference type="EMBL" id="RLL31620.1"/>
    </source>
</evidence>
<dbReference type="Proteomes" id="UP000273105">
    <property type="component" value="Unassembled WGS sequence"/>
</dbReference>
<reference evidence="1 6" key="2">
    <citation type="submission" date="2018-09" db="EMBL/GenBank/DDBJ databases">
        <title>The draft genome of Acinetobacter spp. strains.</title>
        <authorList>
            <person name="Qin J."/>
            <person name="Feng Y."/>
            <person name="Zong Z."/>
        </authorList>
    </citation>
    <scope>NUCLEOTIDE SEQUENCE [LARGE SCALE GENOMIC DNA]</scope>
    <source>
        <strain evidence="1 6">WCHAc060002</strain>
    </source>
</reference>
<proteinExistence type="predicted"/>
<dbReference type="Proteomes" id="UP000267166">
    <property type="component" value="Unassembled WGS sequence"/>
</dbReference>
<evidence type="ECO:0000313" key="5">
    <source>
        <dbReference type="Proteomes" id="UP000273105"/>
    </source>
</evidence>
<gene>
    <name evidence="1" type="ORF">D7V64_04535</name>
    <name evidence="3" type="ORF">D9K79_17440</name>
    <name evidence="2" type="ORF">D9K80_14810</name>
</gene>
<evidence type="ECO:0000313" key="1">
    <source>
        <dbReference type="EMBL" id="RKG54217.1"/>
    </source>
</evidence>